<dbReference type="EMBL" id="CM008048">
    <property type="protein sequence ID" value="PVH61724.1"/>
    <property type="molecule type" value="Genomic_DNA"/>
</dbReference>
<accession>A0A2T8KHT9</accession>
<dbReference type="Proteomes" id="UP000243499">
    <property type="component" value="Chromosome 3"/>
</dbReference>
<reference evidence="2" key="1">
    <citation type="submission" date="2018-04" db="EMBL/GenBank/DDBJ databases">
        <title>WGS assembly of Panicum hallii.</title>
        <authorList>
            <person name="Lovell J."/>
            <person name="Jenkins J."/>
            <person name="Lowry D."/>
            <person name="Mamidi S."/>
            <person name="Sreedasyam A."/>
            <person name="Weng X."/>
            <person name="Barry K."/>
            <person name="Bonette J."/>
            <person name="Campitelli B."/>
            <person name="Daum C."/>
            <person name="Gordon S."/>
            <person name="Gould B."/>
            <person name="Lipzen A."/>
            <person name="Macqueen A."/>
            <person name="Palacio-Mejia J."/>
            <person name="Plott C."/>
            <person name="Shakirov E."/>
            <person name="Shu S."/>
            <person name="Yoshinaga Y."/>
            <person name="Zane M."/>
            <person name="Rokhsar D."/>
            <person name="Grimwood J."/>
            <person name="Schmutz J."/>
            <person name="Juenger T."/>
        </authorList>
    </citation>
    <scope>NUCLEOTIDE SEQUENCE [LARGE SCALE GENOMIC DNA]</scope>
    <source>
        <strain evidence="2">FIL2</strain>
    </source>
</reference>
<organism evidence="2">
    <name type="scientific">Panicum hallii</name>
    <dbReference type="NCBI Taxonomy" id="206008"/>
    <lineage>
        <taxon>Eukaryota</taxon>
        <taxon>Viridiplantae</taxon>
        <taxon>Streptophyta</taxon>
        <taxon>Embryophyta</taxon>
        <taxon>Tracheophyta</taxon>
        <taxon>Spermatophyta</taxon>
        <taxon>Magnoliopsida</taxon>
        <taxon>Liliopsida</taxon>
        <taxon>Poales</taxon>
        <taxon>Poaceae</taxon>
        <taxon>PACMAD clade</taxon>
        <taxon>Panicoideae</taxon>
        <taxon>Panicodae</taxon>
        <taxon>Paniceae</taxon>
        <taxon>Panicinae</taxon>
        <taxon>Panicum</taxon>
        <taxon>Panicum sect. Panicum</taxon>
    </lineage>
</organism>
<proteinExistence type="predicted"/>
<name>A0A2T8KHT9_9POAL</name>
<dbReference type="AlphaFoldDB" id="A0A2T8KHT9"/>
<feature type="compositionally biased region" description="Basic and acidic residues" evidence="1">
    <location>
        <begin position="32"/>
        <end position="42"/>
    </location>
</feature>
<gene>
    <name evidence="2" type="ORF">PAHAL_3G103800</name>
</gene>
<evidence type="ECO:0000256" key="1">
    <source>
        <dbReference type="SAM" id="MobiDB-lite"/>
    </source>
</evidence>
<protein>
    <submittedName>
        <fullName evidence="2">Uncharacterized protein</fullName>
    </submittedName>
</protein>
<sequence length="48" mass="5160">MEELTGGHTTSSIRRQHKAHRAIAVSKATEQASHDRSEETRSGTKGAG</sequence>
<evidence type="ECO:0000313" key="2">
    <source>
        <dbReference type="EMBL" id="PVH61724.1"/>
    </source>
</evidence>
<dbReference type="Gramene" id="PVH61724">
    <property type="protein sequence ID" value="PVH61724"/>
    <property type="gene ID" value="PAHAL_3G103800"/>
</dbReference>
<feature type="region of interest" description="Disordered" evidence="1">
    <location>
        <begin position="1"/>
        <end position="48"/>
    </location>
</feature>